<keyword evidence="3" id="KW-1185">Reference proteome</keyword>
<comment type="caution">
    <text evidence="2">The sequence shown here is derived from an EMBL/GenBank/DDBJ whole genome shotgun (WGS) entry which is preliminary data.</text>
</comment>
<dbReference type="Pfam" id="PF00561">
    <property type="entry name" value="Abhydrolase_1"/>
    <property type="match status" value="1"/>
</dbReference>
<protein>
    <submittedName>
        <fullName evidence="2">Alpha/beta hydrolase</fullName>
    </submittedName>
</protein>
<gene>
    <name evidence="2" type="ORF">GCM10022292_33450</name>
</gene>
<dbReference type="InterPro" id="IPR000639">
    <property type="entry name" value="Epox_hydrolase-like"/>
</dbReference>
<name>A0ABP8D2Y5_9FLAO</name>
<feature type="domain" description="AB hydrolase-1" evidence="1">
    <location>
        <begin position="58"/>
        <end position="182"/>
    </location>
</feature>
<reference evidence="3" key="1">
    <citation type="journal article" date="2019" name="Int. J. Syst. Evol. Microbiol.">
        <title>The Global Catalogue of Microorganisms (GCM) 10K type strain sequencing project: providing services to taxonomists for standard genome sequencing and annotation.</title>
        <authorList>
            <consortium name="The Broad Institute Genomics Platform"/>
            <consortium name="The Broad Institute Genome Sequencing Center for Infectious Disease"/>
            <person name="Wu L."/>
            <person name="Ma J."/>
        </authorList>
    </citation>
    <scope>NUCLEOTIDE SEQUENCE [LARGE SCALE GENOMIC DNA]</scope>
    <source>
        <strain evidence="3">JCM 17633</strain>
    </source>
</reference>
<dbReference type="PANTHER" id="PTHR43798:SF33">
    <property type="entry name" value="HYDROLASE, PUTATIVE (AFU_ORTHOLOGUE AFUA_2G14860)-RELATED"/>
    <property type="match status" value="1"/>
</dbReference>
<dbReference type="Proteomes" id="UP001501682">
    <property type="component" value="Unassembled WGS sequence"/>
</dbReference>
<evidence type="ECO:0000313" key="2">
    <source>
        <dbReference type="EMBL" id="GAA4246552.1"/>
    </source>
</evidence>
<dbReference type="GO" id="GO:0016787">
    <property type="term" value="F:hydrolase activity"/>
    <property type="evidence" value="ECO:0007669"/>
    <property type="project" value="UniProtKB-KW"/>
</dbReference>
<dbReference type="PANTHER" id="PTHR43798">
    <property type="entry name" value="MONOACYLGLYCEROL LIPASE"/>
    <property type="match status" value="1"/>
</dbReference>
<dbReference type="EMBL" id="BAABCB010000030">
    <property type="protein sequence ID" value="GAA4246552.1"/>
    <property type="molecule type" value="Genomic_DNA"/>
</dbReference>
<evidence type="ECO:0000259" key="1">
    <source>
        <dbReference type="Pfam" id="PF00561"/>
    </source>
</evidence>
<sequence length="314" mass="35271">MKQFGIVLIIALFNTTLFSQNTKKPMKDILSDYNFKSHITTLDSLEISYIKEGNGKKTLLFVHGLSSNSDAWSKNIVTLKNDYTCVAIDLPGYGKSSKPKADYTPSFFAEFMHQFIEKLELKNIILVGHSMGGQAGIKFATTYPDTIEKLILVAPAGLEQFTETNATFMKAYFTPEMVKNTTDAQIEKNYALNFHSIPDAVSNMIDDRMKIKDASDFEAHCNAIVSSVSGMLDEPVFKDLENISQPTLVLFGDKDALIPNRYFNPKLTIEDIGKIAHDHIKSVEVEFIKDAGHFVQYEKPTEVNALIQQFTNKK</sequence>
<keyword evidence="2" id="KW-0378">Hydrolase</keyword>
<dbReference type="InterPro" id="IPR050266">
    <property type="entry name" value="AB_hydrolase_sf"/>
</dbReference>
<dbReference type="PRINTS" id="PR00412">
    <property type="entry name" value="EPOXHYDRLASE"/>
</dbReference>
<dbReference type="InterPro" id="IPR000073">
    <property type="entry name" value="AB_hydrolase_1"/>
</dbReference>
<organism evidence="2 3">
    <name type="scientific">Winogradskyella damuponensis</name>
    <dbReference type="NCBI Taxonomy" id="943939"/>
    <lineage>
        <taxon>Bacteria</taxon>
        <taxon>Pseudomonadati</taxon>
        <taxon>Bacteroidota</taxon>
        <taxon>Flavobacteriia</taxon>
        <taxon>Flavobacteriales</taxon>
        <taxon>Flavobacteriaceae</taxon>
        <taxon>Winogradskyella</taxon>
    </lineage>
</organism>
<evidence type="ECO:0000313" key="3">
    <source>
        <dbReference type="Proteomes" id="UP001501682"/>
    </source>
</evidence>
<dbReference type="RefSeq" id="WP_344716085.1">
    <property type="nucleotide sequence ID" value="NZ_BAABCB010000030.1"/>
</dbReference>
<dbReference type="InterPro" id="IPR029058">
    <property type="entry name" value="AB_hydrolase_fold"/>
</dbReference>
<dbReference type="Gene3D" id="3.40.50.1820">
    <property type="entry name" value="alpha/beta hydrolase"/>
    <property type="match status" value="1"/>
</dbReference>
<accession>A0ABP8D2Y5</accession>
<dbReference type="PRINTS" id="PR00111">
    <property type="entry name" value="ABHYDROLASE"/>
</dbReference>
<dbReference type="SUPFAM" id="SSF53474">
    <property type="entry name" value="alpha/beta-Hydrolases"/>
    <property type="match status" value="1"/>
</dbReference>
<proteinExistence type="predicted"/>